<dbReference type="GeneID" id="5982512"/>
<dbReference type="AlphaFoldDB" id="Q0TYA0"/>
<name>Q0TYA0_PHANO</name>
<reference evidence="2" key="1">
    <citation type="journal article" date="2007" name="Plant Cell">
        <title>Dothideomycete-plant interactions illuminated by genome sequencing and EST analysis of the wheat pathogen Stagonospora nodorum.</title>
        <authorList>
            <person name="Hane J.K."/>
            <person name="Lowe R.G."/>
            <person name="Solomon P.S."/>
            <person name="Tan K.C."/>
            <person name="Schoch C.L."/>
            <person name="Spatafora J.W."/>
            <person name="Crous P.W."/>
            <person name="Kodira C."/>
            <person name="Birren B.W."/>
            <person name="Galagan J.E."/>
            <person name="Torriani S.F."/>
            <person name="McDonald B.A."/>
            <person name="Oliver R.P."/>
        </authorList>
    </citation>
    <scope>NUCLEOTIDE SEQUENCE [LARGE SCALE GENOMIC DNA]</scope>
    <source>
        <strain evidence="2">SN15 / ATCC MYA-4574 / FGSC 10173</strain>
    </source>
</reference>
<accession>Q0TYA0</accession>
<proteinExistence type="predicted"/>
<gene>
    <name evidence="1" type="ORF">SNOG_15435</name>
</gene>
<sequence length="81" mass="8920">MAGCNLPKRVSSNVLDICPGPRRCEIFLGSFIFSGIPSLCTPCQMEYEVFFPKAPNISVFENALHGPRHATESDELIFSEG</sequence>
<dbReference type="InParanoid" id="Q0TYA0"/>
<dbReference type="EMBL" id="CH445362">
    <property type="protein sequence ID" value="EAT77100.1"/>
    <property type="molecule type" value="Genomic_DNA"/>
</dbReference>
<dbReference type="KEGG" id="pno:SNOG_15435"/>
<evidence type="ECO:0000313" key="2">
    <source>
        <dbReference type="Proteomes" id="UP000001055"/>
    </source>
</evidence>
<evidence type="ECO:0000313" key="1">
    <source>
        <dbReference type="EMBL" id="EAT77100.1"/>
    </source>
</evidence>
<dbReference type="RefSeq" id="XP_001805583.1">
    <property type="nucleotide sequence ID" value="XM_001805531.1"/>
</dbReference>
<protein>
    <submittedName>
        <fullName evidence="1">Uncharacterized protein</fullName>
    </submittedName>
</protein>
<organism evidence="1 2">
    <name type="scientific">Phaeosphaeria nodorum (strain SN15 / ATCC MYA-4574 / FGSC 10173)</name>
    <name type="common">Glume blotch fungus</name>
    <name type="synonym">Parastagonospora nodorum</name>
    <dbReference type="NCBI Taxonomy" id="321614"/>
    <lineage>
        <taxon>Eukaryota</taxon>
        <taxon>Fungi</taxon>
        <taxon>Dikarya</taxon>
        <taxon>Ascomycota</taxon>
        <taxon>Pezizomycotina</taxon>
        <taxon>Dothideomycetes</taxon>
        <taxon>Pleosporomycetidae</taxon>
        <taxon>Pleosporales</taxon>
        <taxon>Pleosporineae</taxon>
        <taxon>Phaeosphaeriaceae</taxon>
        <taxon>Parastagonospora</taxon>
    </lineage>
</organism>
<dbReference type="Proteomes" id="UP000001055">
    <property type="component" value="Unassembled WGS sequence"/>
</dbReference>